<name>A0A5B8C284_9MICO</name>
<accession>A0A5B8C284</accession>
<evidence type="ECO:0000313" key="3">
    <source>
        <dbReference type="Proteomes" id="UP000314616"/>
    </source>
</evidence>
<organism evidence="2 3">
    <name type="scientific">Georgenia yuyongxinii</name>
    <dbReference type="NCBI Taxonomy" id="2589797"/>
    <lineage>
        <taxon>Bacteria</taxon>
        <taxon>Bacillati</taxon>
        <taxon>Actinomycetota</taxon>
        <taxon>Actinomycetes</taxon>
        <taxon>Micrococcales</taxon>
        <taxon>Bogoriellaceae</taxon>
        <taxon>Georgenia</taxon>
    </lineage>
</organism>
<sequence length="202" mass="21801">MPGVVPVELVLGRSAQAVVVLTEMRAYPTGVGLAVGVRLHRDAPRGARNSPDRPGSPDSPDTLLDMDGPETGVDVDGPTGPAAAAEWRAARLVWEMELADGRRVTSAGPDPYRQLIEHGRGSVDWAPDHPVLARRSGVSHADRAERDYWLWPLPPPGPLRVVCRWPARDIETTVGDLDADVIRDAAARARPLWPDPGVGERS</sequence>
<feature type="region of interest" description="Disordered" evidence="1">
    <location>
        <begin position="43"/>
        <end position="77"/>
    </location>
</feature>
<protein>
    <submittedName>
        <fullName evidence="2">Uncharacterized protein</fullName>
    </submittedName>
</protein>
<dbReference type="RefSeq" id="WP_139927681.1">
    <property type="nucleotide sequence ID" value="NZ_CP040915.1"/>
</dbReference>
<dbReference type="Proteomes" id="UP000314616">
    <property type="component" value="Chromosome"/>
</dbReference>
<dbReference type="AlphaFoldDB" id="A0A5B8C284"/>
<gene>
    <name evidence="2" type="ORF">FE374_06010</name>
</gene>
<evidence type="ECO:0000313" key="2">
    <source>
        <dbReference type="EMBL" id="QDC24237.1"/>
    </source>
</evidence>
<dbReference type="KEGG" id="gyu:FE374_06010"/>
<reference evidence="2 3" key="1">
    <citation type="submission" date="2019-05" db="EMBL/GenBank/DDBJ databases">
        <title>Georgenia *** sp. nov., and Georgenia *** sp. nov., isolated from the intestinal contents of plateau pika (Ochotona curzoniae) in the Qinghai-Tibet plateau of China.</title>
        <authorList>
            <person name="Tian Z."/>
        </authorList>
    </citation>
    <scope>NUCLEOTIDE SEQUENCE [LARGE SCALE GENOMIC DNA]</scope>
    <source>
        <strain evidence="2 3">Z443</strain>
    </source>
</reference>
<feature type="compositionally biased region" description="Low complexity" evidence="1">
    <location>
        <begin position="52"/>
        <end position="61"/>
    </location>
</feature>
<proteinExistence type="predicted"/>
<dbReference type="EMBL" id="CP040915">
    <property type="protein sequence ID" value="QDC24237.1"/>
    <property type="molecule type" value="Genomic_DNA"/>
</dbReference>
<evidence type="ECO:0000256" key="1">
    <source>
        <dbReference type="SAM" id="MobiDB-lite"/>
    </source>
</evidence>